<dbReference type="EMBL" id="KZ302068">
    <property type="protein sequence ID" value="PFH48315.1"/>
    <property type="molecule type" value="Genomic_DNA"/>
</dbReference>
<evidence type="ECO:0000313" key="2">
    <source>
        <dbReference type="Proteomes" id="UP000242287"/>
    </source>
</evidence>
<name>A0A2A9NBB6_9AGAR</name>
<evidence type="ECO:0000313" key="1">
    <source>
        <dbReference type="EMBL" id="PFH48315.1"/>
    </source>
</evidence>
<organism evidence="1 2">
    <name type="scientific">Amanita thiersii Skay4041</name>
    <dbReference type="NCBI Taxonomy" id="703135"/>
    <lineage>
        <taxon>Eukaryota</taxon>
        <taxon>Fungi</taxon>
        <taxon>Dikarya</taxon>
        <taxon>Basidiomycota</taxon>
        <taxon>Agaricomycotina</taxon>
        <taxon>Agaricomycetes</taxon>
        <taxon>Agaricomycetidae</taxon>
        <taxon>Agaricales</taxon>
        <taxon>Pluteineae</taxon>
        <taxon>Amanitaceae</taxon>
        <taxon>Amanita</taxon>
    </lineage>
</organism>
<accession>A0A2A9NBB6</accession>
<dbReference type="Proteomes" id="UP000242287">
    <property type="component" value="Unassembled WGS sequence"/>
</dbReference>
<gene>
    <name evidence="1" type="ORF">AMATHDRAFT_65802</name>
</gene>
<sequence length="69" mass="7722">MTWRLETTPKTDGVSGGFSSIARSVAIMRNQVKQAPGLNYAGQNEYQITALNKQHLSDTRQERANCDHE</sequence>
<protein>
    <submittedName>
        <fullName evidence="1">Uncharacterized protein</fullName>
    </submittedName>
</protein>
<keyword evidence="2" id="KW-1185">Reference proteome</keyword>
<proteinExistence type="predicted"/>
<dbReference type="AlphaFoldDB" id="A0A2A9NBB6"/>
<reference evidence="1 2" key="1">
    <citation type="submission" date="2014-02" db="EMBL/GenBank/DDBJ databases">
        <title>Transposable element dynamics among asymbiotic and ectomycorrhizal Amanita fungi.</title>
        <authorList>
            <consortium name="DOE Joint Genome Institute"/>
            <person name="Hess J."/>
            <person name="Skrede I."/>
            <person name="Wolfe B."/>
            <person name="LaButti K."/>
            <person name="Ohm R.A."/>
            <person name="Grigoriev I.V."/>
            <person name="Pringle A."/>
        </authorList>
    </citation>
    <scope>NUCLEOTIDE SEQUENCE [LARGE SCALE GENOMIC DNA]</scope>
    <source>
        <strain evidence="1 2">SKay4041</strain>
    </source>
</reference>